<organism evidence="2">
    <name type="scientific">Sesamum angustifolium</name>
    <dbReference type="NCBI Taxonomy" id="2727405"/>
    <lineage>
        <taxon>Eukaryota</taxon>
        <taxon>Viridiplantae</taxon>
        <taxon>Streptophyta</taxon>
        <taxon>Embryophyta</taxon>
        <taxon>Tracheophyta</taxon>
        <taxon>Spermatophyta</taxon>
        <taxon>Magnoliopsida</taxon>
        <taxon>eudicotyledons</taxon>
        <taxon>Gunneridae</taxon>
        <taxon>Pentapetalae</taxon>
        <taxon>asterids</taxon>
        <taxon>lamiids</taxon>
        <taxon>Lamiales</taxon>
        <taxon>Pedaliaceae</taxon>
        <taxon>Sesamum</taxon>
    </lineage>
</organism>
<comment type="caution">
    <text evidence="2">The sequence shown here is derived from an EMBL/GenBank/DDBJ whole genome shotgun (WGS) entry which is preliminary data.</text>
</comment>
<reference evidence="2" key="1">
    <citation type="submission" date="2020-06" db="EMBL/GenBank/DDBJ databases">
        <authorList>
            <person name="Li T."/>
            <person name="Hu X."/>
            <person name="Zhang T."/>
            <person name="Song X."/>
            <person name="Zhang H."/>
            <person name="Dai N."/>
            <person name="Sheng W."/>
            <person name="Hou X."/>
            <person name="Wei L."/>
        </authorList>
    </citation>
    <scope>NUCLEOTIDE SEQUENCE</scope>
    <source>
        <strain evidence="2">G01</strain>
        <tissue evidence="2">Leaf</tissue>
    </source>
</reference>
<feature type="region of interest" description="Disordered" evidence="1">
    <location>
        <begin position="93"/>
        <end position="132"/>
    </location>
</feature>
<name>A0AAW2RP57_9LAMI</name>
<feature type="compositionally biased region" description="Basic and acidic residues" evidence="1">
    <location>
        <begin position="108"/>
        <end position="118"/>
    </location>
</feature>
<evidence type="ECO:0000313" key="2">
    <source>
        <dbReference type="EMBL" id="KAL0381213.1"/>
    </source>
</evidence>
<reference evidence="2" key="2">
    <citation type="journal article" date="2024" name="Plant">
        <title>Genomic evolution and insights into agronomic trait innovations of Sesamum species.</title>
        <authorList>
            <person name="Miao H."/>
            <person name="Wang L."/>
            <person name="Qu L."/>
            <person name="Liu H."/>
            <person name="Sun Y."/>
            <person name="Le M."/>
            <person name="Wang Q."/>
            <person name="Wei S."/>
            <person name="Zheng Y."/>
            <person name="Lin W."/>
            <person name="Duan Y."/>
            <person name="Cao H."/>
            <person name="Xiong S."/>
            <person name="Wang X."/>
            <person name="Wei L."/>
            <person name="Li C."/>
            <person name="Ma Q."/>
            <person name="Ju M."/>
            <person name="Zhao R."/>
            <person name="Li G."/>
            <person name="Mu C."/>
            <person name="Tian Q."/>
            <person name="Mei H."/>
            <person name="Zhang T."/>
            <person name="Gao T."/>
            <person name="Zhang H."/>
        </authorList>
    </citation>
    <scope>NUCLEOTIDE SEQUENCE</scope>
    <source>
        <strain evidence="2">G01</strain>
    </source>
</reference>
<dbReference type="AlphaFoldDB" id="A0AAW2RP57"/>
<protein>
    <recommendedName>
        <fullName evidence="3">Ty3-gypsy retrotransposon protein</fullName>
    </recommendedName>
</protein>
<feature type="compositionally biased region" description="Polar residues" evidence="1">
    <location>
        <begin position="96"/>
        <end position="105"/>
    </location>
</feature>
<sequence length="172" mass="18759">MAPKRNQVALINSTIAGHSSTGGKIVNTAPYDGSNLASPTDINSNYSPFATLPAMVIEAMTMEEQVAQKAQAVADLQKIVEEKDIEMMNKLEPTNAGESSHNHSSALKHAEKEKHADEELPMQESVQKSSHSTTSIATLIVQQLQKMITNTIKAQYGRFAENSLAYLKPYSK</sequence>
<gene>
    <name evidence="2" type="ORF">Sangu_0185600</name>
</gene>
<evidence type="ECO:0008006" key="3">
    <source>
        <dbReference type="Google" id="ProtNLM"/>
    </source>
</evidence>
<proteinExistence type="predicted"/>
<evidence type="ECO:0000256" key="1">
    <source>
        <dbReference type="SAM" id="MobiDB-lite"/>
    </source>
</evidence>
<dbReference type="EMBL" id="JACGWK010000001">
    <property type="protein sequence ID" value="KAL0381213.1"/>
    <property type="molecule type" value="Genomic_DNA"/>
</dbReference>
<accession>A0AAW2RP57</accession>